<dbReference type="AlphaFoldDB" id="A0ABC8QUW0"/>
<comment type="caution">
    <text evidence="2">The sequence shown here is derived from an EMBL/GenBank/DDBJ whole genome shotgun (WGS) entry which is preliminary data.</text>
</comment>
<name>A0ABC8QUW0_9AQUA</name>
<feature type="transmembrane region" description="Helical" evidence="1">
    <location>
        <begin position="60"/>
        <end position="80"/>
    </location>
</feature>
<gene>
    <name evidence="2" type="ORF">ILEXP_LOCUS3180</name>
</gene>
<reference evidence="2 3" key="1">
    <citation type="submission" date="2024-02" db="EMBL/GenBank/DDBJ databases">
        <authorList>
            <person name="Vignale AGUSTIN F."/>
            <person name="Sosa J E."/>
            <person name="Modenutti C."/>
        </authorList>
    </citation>
    <scope>NUCLEOTIDE SEQUENCE [LARGE SCALE GENOMIC DNA]</scope>
</reference>
<evidence type="ECO:0000313" key="3">
    <source>
        <dbReference type="Proteomes" id="UP001642360"/>
    </source>
</evidence>
<keyword evidence="1" id="KW-1133">Transmembrane helix</keyword>
<evidence type="ECO:0000256" key="1">
    <source>
        <dbReference type="SAM" id="Phobius"/>
    </source>
</evidence>
<sequence>MAQTQGEKEVDDIESLVKAIDCFLPDLPRRKHQELLWDHFVAGDRLVCAVAQKNIRKWTYCGIILLLVIALFVVFFTVGWNSLQKIYSTIGFG</sequence>
<evidence type="ECO:0000313" key="2">
    <source>
        <dbReference type="EMBL" id="CAK9136207.1"/>
    </source>
</evidence>
<organism evidence="2 3">
    <name type="scientific">Ilex paraguariensis</name>
    <name type="common">yerba mate</name>
    <dbReference type="NCBI Taxonomy" id="185542"/>
    <lineage>
        <taxon>Eukaryota</taxon>
        <taxon>Viridiplantae</taxon>
        <taxon>Streptophyta</taxon>
        <taxon>Embryophyta</taxon>
        <taxon>Tracheophyta</taxon>
        <taxon>Spermatophyta</taxon>
        <taxon>Magnoliopsida</taxon>
        <taxon>eudicotyledons</taxon>
        <taxon>Gunneridae</taxon>
        <taxon>Pentapetalae</taxon>
        <taxon>asterids</taxon>
        <taxon>campanulids</taxon>
        <taxon>Aquifoliales</taxon>
        <taxon>Aquifoliaceae</taxon>
        <taxon>Ilex</taxon>
    </lineage>
</organism>
<keyword evidence="1" id="KW-0472">Membrane</keyword>
<keyword evidence="3" id="KW-1185">Reference proteome</keyword>
<keyword evidence="1" id="KW-0812">Transmembrane</keyword>
<accession>A0ABC8QUW0</accession>
<proteinExistence type="predicted"/>
<dbReference type="EMBL" id="CAUOFW020000739">
    <property type="protein sequence ID" value="CAK9136207.1"/>
    <property type="molecule type" value="Genomic_DNA"/>
</dbReference>
<dbReference type="Proteomes" id="UP001642360">
    <property type="component" value="Unassembled WGS sequence"/>
</dbReference>
<protein>
    <submittedName>
        <fullName evidence="2">Uncharacterized protein</fullName>
    </submittedName>
</protein>